<evidence type="ECO:0000313" key="9">
    <source>
        <dbReference type="EMBL" id="AOO64205.1"/>
    </source>
</evidence>
<name>A0A1D7TGR6_9BACT</name>
<dbReference type="PRINTS" id="PR00344">
    <property type="entry name" value="BCTRLSENSOR"/>
</dbReference>
<protein>
    <recommendedName>
        <fullName evidence="2">histidine kinase</fullName>
        <ecNumber evidence="2">2.7.13.3</ecNumber>
    </recommendedName>
</protein>
<proteinExistence type="predicted"/>
<keyword evidence="3" id="KW-0808">Transferase</keyword>
<dbReference type="InterPro" id="IPR036890">
    <property type="entry name" value="HATPase_C_sf"/>
</dbReference>
<evidence type="ECO:0000256" key="5">
    <source>
        <dbReference type="ARBA" id="ARBA00022777"/>
    </source>
</evidence>
<dbReference type="GO" id="GO:0000160">
    <property type="term" value="P:phosphorelay signal transduction system"/>
    <property type="evidence" value="ECO:0007669"/>
    <property type="project" value="UniProtKB-KW"/>
</dbReference>
<dbReference type="InterPro" id="IPR004358">
    <property type="entry name" value="Sig_transdc_His_kin-like_C"/>
</dbReference>
<dbReference type="Proteomes" id="UP000094609">
    <property type="component" value="Chromosome"/>
</dbReference>
<dbReference type="EMBL" id="CP017111">
    <property type="protein sequence ID" value="AOO64205.1"/>
    <property type="molecule type" value="Genomic_DNA"/>
</dbReference>
<dbReference type="RefSeq" id="WP_084010662.1">
    <property type="nucleotide sequence ID" value="NZ_CP017111.1"/>
</dbReference>
<dbReference type="SUPFAM" id="SSF55874">
    <property type="entry name" value="ATPase domain of HSP90 chaperone/DNA topoisomerase II/histidine kinase"/>
    <property type="match status" value="2"/>
</dbReference>
<evidence type="ECO:0000256" key="6">
    <source>
        <dbReference type="ARBA" id="ARBA00022840"/>
    </source>
</evidence>
<accession>A0A1D7TGR6</accession>
<gene>
    <name evidence="9" type="ORF">SHALO_0409</name>
</gene>
<dbReference type="InterPro" id="IPR005467">
    <property type="entry name" value="His_kinase_dom"/>
</dbReference>
<keyword evidence="7" id="KW-0902">Two-component regulatory system</keyword>
<dbReference type="EC" id="2.7.13.3" evidence="2"/>
<dbReference type="SMART" id="SM00387">
    <property type="entry name" value="HATPase_c"/>
    <property type="match status" value="1"/>
</dbReference>
<dbReference type="PROSITE" id="PS50109">
    <property type="entry name" value="HIS_KIN"/>
    <property type="match status" value="1"/>
</dbReference>
<organism evidence="9 10">
    <name type="scientific">Sulfurospirillum halorespirans DSM 13726</name>
    <dbReference type="NCBI Taxonomy" id="1193502"/>
    <lineage>
        <taxon>Bacteria</taxon>
        <taxon>Pseudomonadati</taxon>
        <taxon>Campylobacterota</taxon>
        <taxon>Epsilonproteobacteria</taxon>
        <taxon>Campylobacterales</taxon>
        <taxon>Sulfurospirillaceae</taxon>
        <taxon>Sulfurospirillum</taxon>
    </lineage>
</organism>
<dbReference type="GO" id="GO:0004673">
    <property type="term" value="F:protein histidine kinase activity"/>
    <property type="evidence" value="ECO:0007669"/>
    <property type="project" value="UniProtKB-EC"/>
</dbReference>
<dbReference type="STRING" id="1193502.SHALO_0409"/>
<dbReference type="InterPro" id="IPR003594">
    <property type="entry name" value="HATPase_dom"/>
</dbReference>
<dbReference type="Pfam" id="PF13589">
    <property type="entry name" value="HATPase_c_3"/>
    <property type="match status" value="1"/>
</dbReference>
<keyword evidence="6" id="KW-0067">ATP-binding</keyword>
<keyword evidence="4" id="KW-0547">Nucleotide-binding</keyword>
<evidence type="ECO:0000256" key="2">
    <source>
        <dbReference type="ARBA" id="ARBA00012438"/>
    </source>
</evidence>
<dbReference type="Pfam" id="PF02518">
    <property type="entry name" value="HATPase_c"/>
    <property type="match status" value="1"/>
</dbReference>
<evidence type="ECO:0000256" key="4">
    <source>
        <dbReference type="ARBA" id="ARBA00022741"/>
    </source>
</evidence>
<evidence type="ECO:0000256" key="7">
    <source>
        <dbReference type="ARBA" id="ARBA00023012"/>
    </source>
</evidence>
<keyword evidence="10" id="KW-1185">Reference proteome</keyword>
<dbReference type="GO" id="GO:0005524">
    <property type="term" value="F:ATP binding"/>
    <property type="evidence" value="ECO:0007669"/>
    <property type="project" value="UniProtKB-KW"/>
</dbReference>
<dbReference type="PANTHER" id="PTHR43065">
    <property type="entry name" value="SENSOR HISTIDINE KINASE"/>
    <property type="match status" value="1"/>
</dbReference>
<feature type="domain" description="Histidine kinase" evidence="8">
    <location>
        <begin position="525"/>
        <end position="749"/>
    </location>
</feature>
<evidence type="ECO:0000256" key="1">
    <source>
        <dbReference type="ARBA" id="ARBA00000085"/>
    </source>
</evidence>
<dbReference type="PANTHER" id="PTHR43065:SF46">
    <property type="entry name" value="C4-DICARBOXYLATE TRANSPORT SENSOR PROTEIN DCTB"/>
    <property type="match status" value="1"/>
</dbReference>
<reference evidence="10" key="1">
    <citation type="submission" date="2016-08" db="EMBL/GenBank/DDBJ databases">
        <title>Complete genome sequence of the organohalide-respiring Epsilonproteobacterium Sulfurospirillum halorespirans.</title>
        <authorList>
            <person name="Goris T."/>
            <person name="Zimmermann J."/>
            <person name="Schenz B."/>
            <person name="Lemos M."/>
            <person name="Hackermueller J."/>
            <person name="Diekert G."/>
        </authorList>
    </citation>
    <scope>NUCLEOTIDE SEQUENCE [LARGE SCALE GENOMIC DNA]</scope>
    <source>
        <strain>DSM 13726</strain>
        <strain evidence="10">PCE-M2</strain>
    </source>
</reference>
<evidence type="ECO:0000256" key="3">
    <source>
        <dbReference type="ARBA" id="ARBA00022679"/>
    </source>
</evidence>
<evidence type="ECO:0000313" key="10">
    <source>
        <dbReference type="Proteomes" id="UP000094609"/>
    </source>
</evidence>
<keyword evidence="5" id="KW-0418">Kinase</keyword>
<dbReference type="PATRIC" id="fig|1193502.14.peg.417"/>
<sequence length="757" mass="86729">MMPQKIREELQKVLENEPENYSKILKLSNELSKFDSNIRFSVDAGIINRLGKELVGKRETAVAELVKNSYDADSTVVNLYFINTLEVGGTLKIDDNGIGMTKEDLVNGFMRLSSSYKIHNPISNKYSREKAGRKGIGRFSAQRLGTFLTIVTQTEADDFALKIEINWNNFISDIDLSVIEHRIEKVDKEKKHGTTLYIKNLRESWTDTVIKRVYRFVSESDLLQPFPLSKAINNDSIDPGFKVYCFREDDEFEQEEVANDNLVLFQHSLAEIDAYVNKDGFACYSVKSDKLNLEEKNIVLKDKTYSELDNVNLKAYYYIYSSGYIPKMSEKIILDTANEFGGIRLYRNGFRVLPYAEKGNDWLRLDASTGRRIILPTHRNINYFGFIEIFDENGENFEEQSNREGLIENNAFIELQDFAYKVLTALAIKIAHIRGMKVTTSQEEWGNKKPQTRLSDILKKLEIIENQNNSASFNSDNRQITHGNIEDIKSEITKIIIEQEKEEKNLIDELNMLRVLAGLGLVIGEFVHEIKFFQSSFHADIDSLIDVLKDKELELAKSLKNNFLYLDTYRAYFDSAVSKNVERDLKAIELRDVVRVFIKAISQDYKKNEITFEKPIFNGYDIYTCEMHESEWASILFNFYSNSKKAIKKIGAKGRILISAGVDNNMVYLEFSDNGNGIDMKNREKVFNAFFTTNEPSGSNANEHEEMSGTGLGLKITKDIIDSYDGKIYVKTPIAGYSTTIRIELPKATVKEIADVE</sequence>
<evidence type="ECO:0000259" key="8">
    <source>
        <dbReference type="PROSITE" id="PS50109"/>
    </source>
</evidence>
<dbReference type="KEGG" id="shal:SHALO_0409"/>
<dbReference type="AlphaFoldDB" id="A0A1D7TGR6"/>
<dbReference type="Gene3D" id="3.30.565.10">
    <property type="entry name" value="Histidine kinase-like ATPase, C-terminal domain"/>
    <property type="match status" value="2"/>
</dbReference>
<comment type="catalytic activity">
    <reaction evidence="1">
        <text>ATP + protein L-histidine = ADP + protein N-phospho-L-histidine.</text>
        <dbReference type="EC" id="2.7.13.3"/>
    </reaction>
</comment>